<protein>
    <submittedName>
        <fullName evidence="1">Uncharacterized protein</fullName>
    </submittedName>
</protein>
<dbReference type="SUPFAM" id="SSF160246">
    <property type="entry name" value="EspE N-terminal domain-like"/>
    <property type="match status" value="1"/>
</dbReference>
<organism evidence="1 2">
    <name type="scientific">Aerophobetes bacterium</name>
    <dbReference type="NCBI Taxonomy" id="2030807"/>
    <lineage>
        <taxon>Bacteria</taxon>
        <taxon>Candidatus Aerophobota</taxon>
    </lineage>
</organism>
<sequence>MQTSICYTDRDRWLLDQVRRKANLERRSMSSVILSVLEGYFINGRKIGEILQDMGHLSSGKLTKALEIQEQEEGRRRLGKILLAQDFVKEKDLESALVIQKHISHN</sequence>
<dbReference type="AlphaFoldDB" id="A0A523VZ06"/>
<dbReference type="EMBL" id="SOIZ01000335">
    <property type="protein sequence ID" value="TET59809.1"/>
    <property type="molecule type" value="Genomic_DNA"/>
</dbReference>
<dbReference type="Proteomes" id="UP000319130">
    <property type="component" value="Unassembled WGS sequence"/>
</dbReference>
<gene>
    <name evidence="1" type="ORF">E3J48_07380</name>
</gene>
<accession>A0A523VZ06</accession>
<evidence type="ECO:0000313" key="1">
    <source>
        <dbReference type="EMBL" id="TET59809.1"/>
    </source>
</evidence>
<dbReference type="InterPro" id="IPR037257">
    <property type="entry name" value="T2SS_E_N_sf"/>
</dbReference>
<comment type="caution">
    <text evidence="1">The sequence shown here is derived from an EMBL/GenBank/DDBJ whole genome shotgun (WGS) entry which is preliminary data.</text>
</comment>
<reference evidence="1 2" key="1">
    <citation type="submission" date="2019-03" db="EMBL/GenBank/DDBJ databases">
        <title>Metabolic potential of uncultured bacteria and archaea associated with petroleum seepage in deep-sea sediments.</title>
        <authorList>
            <person name="Dong X."/>
            <person name="Hubert C."/>
        </authorList>
    </citation>
    <scope>NUCLEOTIDE SEQUENCE [LARGE SCALE GENOMIC DNA]</scope>
    <source>
        <strain evidence="1">E29_bin52</strain>
    </source>
</reference>
<name>A0A523VZ06_UNCAE</name>
<proteinExistence type="predicted"/>
<evidence type="ECO:0000313" key="2">
    <source>
        <dbReference type="Proteomes" id="UP000319130"/>
    </source>
</evidence>